<keyword evidence="3" id="KW-1185">Reference proteome</keyword>
<gene>
    <name evidence="2" type="ORF">D9613_003529</name>
</gene>
<feature type="compositionally biased region" description="Polar residues" evidence="1">
    <location>
        <begin position="144"/>
        <end position="164"/>
    </location>
</feature>
<feature type="compositionally biased region" description="Low complexity" evidence="1">
    <location>
        <begin position="287"/>
        <end position="302"/>
    </location>
</feature>
<feature type="region of interest" description="Disordered" evidence="1">
    <location>
        <begin position="141"/>
        <end position="222"/>
    </location>
</feature>
<dbReference type="Proteomes" id="UP000521872">
    <property type="component" value="Unassembled WGS sequence"/>
</dbReference>
<evidence type="ECO:0000313" key="3">
    <source>
        <dbReference type="Proteomes" id="UP000521872"/>
    </source>
</evidence>
<organism evidence="2 3">
    <name type="scientific">Agrocybe pediades</name>
    <dbReference type="NCBI Taxonomy" id="84607"/>
    <lineage>
        <taxon>Eukaryota</taxon>
        <taxon>Fungi</taxon>
        <taxon>Dikarya</taxon>
        <taxon>Basidiomycota</taxon>
        <taxon>Agaricomycotina</taxon>
        <taxon>Agaricomycetes</taxon>
        <taxon>Agaricomycetidae</taxon>
        <taxon>Agaricales</taxon>
        <taxon>Agaricineae</taxon>
        <taxon>Strophariaceae</taxon>
        <taxon>Agrocybe</taxon>
    </lineage>
</organism>
<name>A0A8H4QNI4_9AGAR</name>
<dbReference type="AlphaFoldDB" id="A0A8H4QNI4"/>
<feature type="compositionally biased region" description="Basic and acidic residues" evidence="1">
    <location>
        <begin position="186"/>
        <end position="197"/>
    </location>
</feature>
<feature type="region of interest" description="Disordered" evidence="1">
    <location>
        <begin position="56"/>
        <end position="87"/>
    </location>
</feature>
<evidence type="ECO:0000256" key="1">
    <source>
        <dbReference type="SAM" id="MobiDB-lite"/>
    </source>
</evidence>
<comment type="caution">
    <text evidence="2">The sequence shown here is derived from an EMBL/GenBank/DDBJ whole genome shotgun (WGS) entry which is preliminary data.</text>
</comment>
<protein>
    <submittedName>
        <fullName evidence="2">Uncharacterized protein</fullName>
    </submittedName>
</protein>
<feature type="compositionally biased region" description="Low complexity" evidence="1">
    <location>
        <begin position="65"/>
        <end position="78"/>
    </location>
</feature>
<feature type="compositionally biased region" description="Low complexity" evidence="1">
    <location>
        <begin position="320"/>
        <end position="332"/>
    </location>
</feature>
<dbReference type="PRINTS" id="PR01217">
    <property type="entry name" value="PRICHEXTENSN"/>
</dbReference>
<dbReference type="EMBL" id="JAACJL010000044">
    <property type="protein sequence ID" value="KAF4614435.1"/>
    <property type="molecule type" value="Genomic_DNA"/>
</dbReference>
<sequence>MAAPATAHHYIRTIHTSFTNAASHQIHSSTHHQTSSSAHAAAAAWASTNLNHHFNVDNYGSRPRSSSSYHAAQQAAYSTPKPTPQAQQNISISTHNAHMYAHHLRDLTNAGTGVVAGGKQVASQAPSLGMAGMGMGGMGLGMGQTNQVAPQRSPSPITLSNGQMRTTRKRSSSIRSRAPPAYNPRPRFDPFADERELSIGGENDIPSSVVKPSASAHPTTTAVEGQLALASANSNRNLNHPYTIQIPAANQSEIQRYTLPPLSPRRSPPAPQTRSRVLAHGRDQDFPVSAPVAPAPVSISRPLSPTAPEFTPSRSPSPPKSLSSSAPVSRAGSPPPVAPTSRSVSPAPATQRPHPLPAPNLSKIVAGILLNRVHAVGKPMRRRVYAATPAGCVGQGQKGYVRSGLSVQCC</sequence>
<accession>A0A8H4QNI4</accession>
<evidence type="ECO:0000313" key="2">
    <source>
        <dbReference type="EMBL" id="KAF4614435.1"/>
    </source>
</evidence>
<proteinExistence type="predicted"/>
<feature type="region of interest" description="Disordered" evidence="1">
    <location>
        <begin position="283"/>
        <end position="358"/>
    </location>
</feature>
<reference evidence="2 3" key="1">
    <citation type="submission" date="2019-12" db="EMBL/GenBank/DDBJ databases">
        <authorList>
            <person name="Floudas D."/>
            <person name="Bentzer J."/>
            <person name="Ahren D."/>
            <person name="Johansson T."/>
            <person name="Persson P."/>
            <person name="Tunlid A."/>
        </authorList>
    </citation>
    <scope>NUCLEOTIDE SEQUENCE [LARGE SCALE GENOMIC DNA]</scope>
    <source>
        <strain evidence="2 3">CBS 102.39</strain>
    </source>
</reference>